<evidence type="ECO:0000313" key="9">
    <source>
        <dbReference type="Proteomes" id="UP000256970"/>
    </source>
</evidence>
<comment type="similarity">
    <text evidence="6">Belongs to the PIERCE1 family.</text>
</comment>
<sequence>MSKSEEQQLLLSSGACAALLPLAGQCALDYWLATLQGCPRLQPLSDKVLLVGSPSHQQQLRSWAASAGLPSSCIVTISSCTGLLQGLTAAVAAHPSLADNYVLAADAKFVLEPGTSLSRLVEAAAVRSKDTITCTVPFEGADLAQLVQVHKEDPTAANNRVTIQTDAQGLADGYTDSVLGPVAVLSPVSMGSLTHGAAAAAVAGSGMLDLGLFLQLQQQQQGRAVYSVDLPLFFSLDKEDFPLTDAFFRHYKELQRIATREAQQLAVGVECAAAARITGTIDTLMSKLQTLGAGHPPSPVRQQLIAAVNPASSSSSTNGSPAASLSGSGSRFNSSSGSGSGSSLKHMFGEFAAKYQPQLDNAAKAPVTHDYATLPCRLEHPEAWELRQKKQHPCYTTSSNDYGAKHPTGFDMPLLWTGIHGKFTNTFNGGCYRSMGLKTSVERSRVHRELDYL</sequence>
<keyword evidence="3" id="KW-0963">Cytoplasm</keyword>
<dbReference type="Proteomes" id="UP000256970">
    <property type="component" value="Unassembled WGS sequence"/>
</dbReference>
<evidence type="ECO:0000256" key="3">
    <source>
        <dbReference type="ARBA" id="ARBA00022490"/>
    </source>
</evidence>
<dbReference type="GO" id="GO:0035082">
    <property type="term" value="P:axoneme assembly"/>
    <property type="evidence" value="ECO:0007669"/>
    <property type="project" value="InterPro"/>
</dbReference>
<evidence type="ECO:0000256" key="6">
    <source>
        <dbReference type="ARBA" id="ARBA00038014"/>
    </source>
</evidence>
<protein>
    <submittedName>
        <fullName evidence="8">Uncharacterized protein</fullName>
    </submittedName>
</protein>
<evidence type="ECO:0000256" key="1">
    <source>
        <dbReference type="ARBA" id="ARBA00004138"/>
    </source>
</evidence>
<comment type="subcellular location">
    <subcellularLocation>
        <location evidence="1">Cell projection</location>
        <location evidence="1">Cilium</location>
    </subcellularLocation>
    <subcellularLocation>
        <location evidence="2">Cytoplasm</location>
        <location evidence="2">Cytoskeleton</location>
    </subcellularLocation>
</comment>
<feature type="region of interest" description="Disordered" evidence="7">
    <location>
        <begin position="308"/>
        <end position="339"/>
    </location>
</feature>
<evidence type="ECO:0000313" key="8">
    <source>
        <dbReference type="EMBL" id="SZX67653.1"/>
    </source>
</evidence>
<accession>A0A383VRX0</accession>
<organism evidence="8 9">
    <name type="scientific">Tetradesmus obliquus</name>
    <name type="common">Green alga</name>
    <name type="synonym">Acutodesmus obliquus</name>
    <dbReference type="NCBI Taxonomy" id="3088"/>
    <lineage>
        <taxon>Eukaryota</taxon>
        <taxon>Viridiplantae</taxon>
        <taxon>Chlorophyta</taxon>
        <taxon>core chlorophytes</taxon>
        <taxon>Chlorophyceae</taxon>
        <taxon>CS clade</taxon>
        <taxon>Sphaeropleales</taxon>
        <taxon>Scenedesmaceae</taxon>
        <taxon>Tetradesmus</taxon>
    </lineage>
</organism>
<dbReference type="Gene3D" id="3.90.550.10">
    <property type="entry name" value="Spore Coat Polysaccharide Biosynthesis Protein SpsA, Chain A"/>
    <property type="match status" value="1"/>
</dbReference>
<keyword evidence="5" id="KW-0966">Cell projection</keyword>
<evidence type="ECO:0000256" key="4">
    <source>
        <dbReference type="ARBA" id="ARBA00023212"/>
    </source>
</evidence>
<dbReference type="Pfam" id="PF14892">
    <property type="entry name" value="PIRC1_2"/>
    <property type="match status" value="1"/>
</dbReference>
<evidence type="ECO:0000256" key="2">
    <source>
        <dbReference type="ARBA" id="ARBA00004245"/>
    </source>
</evidence>
<name>A0A383VRX0_TETOB</name>
<reference evidence="8 9" key="1">
    <citation type="submission" date="2016-10" db="EMBL/GenBank/DDBJ databases">
        <authorList>
            <person name="Cai Z."/>
        </authorList>
    </citation>
    <scope>NUCLEOTIDE SEQUENCE [LARGE SCALE GENOMIC DNA]</scope>
</reference>
<keyword evidence="4" id="KW-0206">Cytoskeleton</keyword>
<evidence type="ECO:0000256" key="7">
    <source>
        <dbReference type="SAM" id="MobiDB-lite"/>
    </source>
</evidence>
<proteinExistence type="inferred from homology"/>
<dbReference type="GO" id="GO:0005879">
    <property type="term" value="C:axonemal microtubule"/>
    <property type="evidence" value="ECO:0007669"/>
    <property type="project" value="InterPro"/>
</dbReference>
<dbReference type="AlphaFoldDB" id="A0A383VRX0"/>
<dbReference type="PANTHER" id="PTHR20899">
    <property type="entry name" value="PIERCE HOMOLOG"/>
    <property type="match status" value="1"/>
</dbReference>
<dbReference type="EMBL" id="FNXT01000807">
    <property type="protein sequence ID" value="SZX67653.1"/>
    <property type="molecule type" value="Genomic_DNA"/>
</dbReference>
<keyword evidence="9" id="KW-1185">Reference proteome</keyword>
<dbReference type="STRING" id="3088.A0A383VRX0"/>
<dbReference type="PANTHER" id="PTHR20899:SF1">
    <property type="entry name" value="PIERCER OF MICROTUBULE WALL 1 PROTEIN"/>
    <property type="match status" value="1"/>
</dbReference>
<gene>
    <name evidence="8" type="ORF">BQ4739_LOCUS8025</name>
</gene>
<evidence type="ECO:0000256" key="5">
    <source>
        <dbReference type="ARBA" id="ARBA00023273"/>
    </source>
</evidence>
<dbReference type="InterPro" id="IPR029044">
    <property type="entry name" value="Nucleotide-diphossugar_trans"/>
</dbReference>
<dbReference type="InterPro" id="IPR026507">
    <property type="entry name" value="PIRC1/2"/>
</dbReference>